<keyword evidence="4 12" id="KW-0813">Transport</keyword>
<keyword evidence="10 12" id="KW-0496">Mitochondrion</keyword>
<dbReference type="GO" id="GO:0015078">
    <property type="term" value="F:proton transmembrane transporter activity"/>
    <property type="evidence" value="ECO:0007669"/>
    <property type="project" value="InterPro"/>
</dbReference>
<geneLocation type="mitochondrion" evidence="14"/>
<gene>
    <name evidence="14" type="primary">ATP8</name>
</gene>
<organism evidence="14">
    <name type="scientific">Fontecilla graphicus</name>
    <dbReference type="NCBI Taxonomy" id="375849"/>
    <lineage>
        <taxon>Eukaryota</taxon>
        <taxon>Metazoa</taxon>
        <taxon>Ecdysozoa</taxon>
        <taxon>Arthropoda</taxon>
        <taxon>Hexapoda</taxon>
        <taxon>Insecta</taxon>
        <taxon>Pterygota</taxon>
        <taxon>Neoptera</taxon>
        <taxon>Endopterygota</taxon>
        <taxon>Neuroptera</taxon>
        <taxon>Hemerobiiformia</taxon>
        <taxon>Ithonidae</taxon>
        <taxon>Fontecilla</taxon>
    </lineage>
</organism>
<evidence type="ECO:0000256" key="4">
    <source>
        <dbReference type="ARBA" id="ARBA00022448"/>
    </source>
</evidence>
<reference evidence="14" key="1">
    <citation type="submission" date="2015-08" db="EMBL/GenBank/DDBJ databases">
        <title>Mitochondrial genomes and implications for higher phylogeny of Neuroptera (Insecta: Neuropteroidea).</title>
        <authorList>
            <person name="Wang Y."/>
            <person name="Liu X."/>
            <person name="Winterton S.L."/>
            <person name="Yang D."/>
        </authorList>
    </citation>
    <scope>NUCLEOTIDE SEQUENCE</scope>
</reference>
<evidence type="ECO:0000256" key="10">
    <source>
        <dbReference type="ARBA" id="ARBA00023128"/>
    </source>
</evidence>
<evidence type="ECO:0000256" key="13">
    <source>
        <dbReference type="SAM" id="Phobius"/>
    </source>
</evidence>
<evidence type="ECO:0000256" key="7">
    <source>
        <dbReference type="ARBA" id="ARBA00022781"/>
    </source>
</evidence>
<evidence type="ECO:0000256" key="8">
    <source>
        <dbReference type="ARBA" id="ARBA00022989"/>
    </source>
</evidence>
<keyword evidence="11 13" id="KW-0472">Membrane</keyword>
<comment type="subunit">
    <text evidence="3">F-type ATPases have 2 components, CF(1) - the catalytic core - and CF(0) - the membrane proton channel.</text>
</comment>
<keyword evidence="6 12" id="KW-0812">Transmembrane</keyword>
<keyword evidence="5 12" id="KW-0138">CF(0)</keyword>
<comment type="similarity">
    <text evidence="2 12">Belongs to the ATPase protein 8 family.</text>
</comment>
<dbReference type="EMBL" id="KT425072">
    <property type="protein sequence ID" value="AMW67829.1"/>
    <property type="molecule type" value="Genomic_DNA"/>
</dbReference>
<evidence type="ECO:0000256" key="11">
    <source>
        <dbReference type="ARBA" id="ARBA00023136"/>
    </source>
</evidence>
<proteinExistence type="inferred from homology"/>
<feature type="transmembrane region" description="Helical" evidence="13">
    <location>
        <begin position="7"/>
        <end position="31"/>
    </location>
</feature>
<dbReference type="Pfam" id="PF00895">
    <property type="entry name" value="ATP-synt_8"/>
    <property type="match status" value="1"/>
</dbReference>
<dbReference type="GO" id="GO:0015986">
    <property type="term" value="P:proton motive force-driven ATP synthesis"/>
    <property type="evidence" value="ECO:0007669"/>
    <property type="project" value="InterPro"/>
</dbReference>
<evidence type="ECO:0000256" key="6">
    <source>
        <dbReference type="ARBA" id="ARBA00022692"/>
    </source>
</evidence>
<keyword evidence="8 13" id="KW-1133">Transmembrane helix</keyword>
<dbReference type="InterPro" id="IPR001421">
    <property type="entry name" value="ATP8_metazoa"/>
</dbReference>
<keyword evidence="7 12" id="KW-0375">Hydrogen ion transport</keyword>
<comment type="subcellular location">
    <subcellularLocation>
        <location evidence="1 12">Mitochondrion membrane</location>
        <topology evidence="1 12">Single-pass membrane protein</topology>
    </subcellularLocation>
</comment>
<keyword evidence="9 12" id="KW-0406">Ion transport</keyword>
<evidence type="ECO:0000256" key="5">
    <source>
        <dbReference type="ARBA" id="ARBA00022547"/>
    </source>
</evidence>
<evidence type="ECO:0000256" key="3">
    <source>
        <dbReference type="ARBA" id="ARBA00011291"/>
    </source>
</evidence>
<accession>A0A1S5QY43</accession>
<sequence length="52" mass="6563">MPQMSPLYWWLIFIYFILLLLLFSIMNYYIIFYNTPSVKSKSFNFNNLIWKW</sequence>
<evidence type="ECO:0000256" key="2">
    <source>
        <dbReference type="ARBA" id="ARBA00008892"/>
    </source>
</evidence>
<dbReference type="AlphaFoldDB" id="A0A1S5QY43"/>
<evidence type="ECO:0000256" key="1">
    <source>
        <dbReference type="ARBA" id="ARBA00004304"/>
    </source>
</evidence>
<evidence type="ECO:0000256" key="12">
    <source>
        <dbReference type="RuleBase" id="RU003661"/>
    </source>
</evidence>
<dbReference type="GO" id="GO:0031966">
    <property type="term" value="C:mitochondrial membrane"/>
    <property type="evidence" value="ECO:0007669"/>
    <property type="project" value="UniProtKB-SubCell"/>
</dbReference>
<dbReference type="GO" id="GO:0045259">
    <property type="term" value="C:proton-transporting ATP synthase complex"/>
    <property type="evidence" value="ECO:0007669"/>
    <property type="project" value="UniProtKB-KW"/>
</dbReference>
<protein>
    <recommendedName>
        <fullName evidence="12">ATP synthase complex subunit 8</fullName>
    </recommendedName>
</protein>
<name>A0A1S5QY43_9NEOP</name>
<evidence type="ECO:0000256" key="9">
    <source>
        <dbReference type="ARBA" id="ARBA00023065"/>
    </source>
</evidence>
<evidence type="ECO:0000313" key="14">
    <source>
        <dbReference type="EMBL" id="AMW67829.1"/>
    </source>
</evidence>